<dbReference type="AlphaFoldDB" id="A0A1B0BH67"/>
<sequence>MYFEDILTTQKELRYVESVKNSNSAQLDVDHTKRYFLDGLSFSTDNATYSPLHVLTAASFTPRFLTLNQSSAVLMVYPFTLISNHILHLFNSVIKTTVFPEKATPKFITTPKAGASLSIENPRPEPLFIQEDQLKTLYDQNKM</sequence>
<dbReference type="VEuPathDB" id="VectorBase:GPPI029933"/>
<evidence type="ECO:0000313" key="1">
    <source>
        <dbReference type="EnsemblMetazoa" id="GPPI029933-PA"/>
    </source>
</evidence>
<proteinExistence type="predicted"/>
<dbReference type="EMBL" id="JXJN01014196">
    <property type="status" value="NOT_ANNOTATED_CDS"/>
    <property type="molecule type" value="Genomic_DNA"/>
</dbReference>
<keyword evidence="2" id="KW-1185">Reference proteome</keyword>
<reference evidence="2" key="1">
    <citation type="submission" date="2015-01" db="EMBL/GenBank/DDBJ databases">
        <authorList>
            <person name="Aksoy S."/>
            <person name="Warren W."/>
            <person name="Wilson R.K."/>
        </authorList>
    </citation>
    <scope>NUCLEOTIDE SEQUENCE [LARGE SCALE GENOMIC DNA]</scope>
    <source>
        <strain evidence="2">IAEA</strain>
    </source>
</reference>
<protein>
    <submittedName>
        <fullName evidence="1">Uncharacterized protein</fullName>
    </submittedName>
</protein>
<dbReference type="Proteomes" id="UP000092460">
    <property type="component" value="Unassembled WGS sequence"/>
</dbReference>
<accession>A0A1B0BH67</accession>
<reference evidence="1" key="2">
    <citation type="submission" date="2020-05" db="UniProtKB">
        <authorList>
            <consortium name="EnsemblMetazoa"/>
        </authorList>
    </citation>
    <scope>IDENTIFICATION</scope>
    <source>
        <strain evidence="1">IAEA</strain>
    </source>
</reference>
<name>A0A1B0BH67_9MUSC</name>
<organism evidence="1 2">
    <name type="scientific">Glossina palpalis gambiensis</name>
    <dbReference type="NCBI Taxonomy" id="67801"/>
    <lineage>
        <taxon>Eukaryota</taxon>
        <taxon>Metazoa</taxon>
        <taxon>Ecdysozoa</taxon>
        <taxon>Arthropoda</taxon>
        <taxon>Hexapoda</taxon>
        <taxon>Insecta</taxon>
        <taxon>Pterygota</taxon>
        <taxon>Neoptera</taxon>
        <taxon>Endopterygota</taxon>
        <taxon>Diptera</taxon>
        <taxon>Brachycera</taxon>
        <taxon>Muscomorpha</taxon>
        <taxon>Hippoboscoidea</taxon>
        <taxon>Glossinidae</taxon>
        <taxon>Glossina</taxon>
    </lineage>
</organism>
<dbReference type="EnsemblMetazoa" id="GPPI029933-RA">
    <property type="protein sequence ID" value="GPPI029933-PA"/>
    <property type="gene ID" value="GPPI029933"/>
</dbReference>
<evidence type="ECO:0000313" key="2">
    <source>
        <dbReference type="Proteomes" id="UP000092460"/>
    </source>
</evidence>